<dbReference type="InterPro" id="IPR027141">
    <property type="entry name" value="LSm4/Sm_D1/D3"/>
</dbReference>
<dbReference type="InterPro" id="IPR010920">
    <property type="entry name" value="LSM_dom_sf"/>
</dbReference>
<dbReference type="CDD" id="cd01723">
    <property type="entry name" value="LSm4"/>
    <property type="match status" value="1"/>
</dbReference>
<feature type="compositionally biased region" description="Basic and acidic residues" evidence="9">
    <location>
        <begin position="212"/>
        <end position="225"/>
    </location>
</feature>
<comment type="subcellular location">
    <subcellularLocation>
        <location evidence="1">Nucleus</location>
    </subcellularLocation>
</comment>
<dbReference type="Gene3D" id="2.30.30.100">
    <property type="match status" value="1"/>
</dbReference>
<dbReference type="Pfam" id="PF10252">
    <property type="entry name" value="PP28"/>
    <property type="match status" value="1"/>
</dbReference>
<keyword evidence="4" id="KW-0747">Spliceosome</keyword>
<dbReference type="PROSITE" id="PS52002">
    <property type="entry name" value="SM"/>
    <property type="match status" value="1"/>
</dbReference>
<dbReference type="InterPro" id="IPR019380">
    <property type="entry name" value="Casein_kinase_sb_PP28"/>
</dbReference>
<feature type="compositionally biased region" description="Basic residues" evidence="9">
    <location>
        <begin position="337"/>
        <end position="349"/>
    </location>
</feature>
<dbReference type="RefSeq" id="XP_002764688.1">
    <property type="nucleotide sequence ID" value="XM_002764642.1"/>
</dbReference>
<sequence length="349" mass="37788">MVLPMSLLKTAQGQPIMVELKNGEAYSGVLANCDSWMNLHIRDAVLTSKDGDRFWKLAEAYIRGNHIKYLRIPDGVVDMVQEDAIRLQRMKAEKGAGKGKGKGKGKGGGIPAGKGNGDCCCCLWRRSSHWCPGRGEAAGPRMRRNKVDHRGGGRGSRAGKKYVVEEDDFDAVARRNRDVEQIKRRQQQQAEEDSSSDNDEPTAAPVAAHAKRAPEVKTAAAKERADSDDDIAPLGADQKHQPTRREREAAAKEAAHKAYLEKQAKGETSEFKAQAQRLAEVRARREAAAKKREAEEGGLTGNLDGPTVGVQAGREPPNKPTSALAEAMGATSMTAGPKRRGGGKKKGKH</sequence>
<keyword evidence="6" id="KW-0508">mRNA splicing</keyword>
<dbReference type="GeneID" id="9054884"/>
<dbReference type="SUPFAM" id="SSF50182">
    <property type="entry name" value="Sm-like ribonucleoproteins"/>
    <property type="match status" value="1"/>
</dbReference>
<dbReference type="GO" id="GO:0003723">
    <property type="term" value="F:RNA binding"/>
    <property type="evidence" value="ECO:0007669"/>
    <property type="project" value="UniProtKB-KW"/>
</dbReference>
<feature type="domain" description="Sm" evidence="10">
    <location>
        <begin position="3"/>
        <end position="76"/>
    </location>
</feature>
<keyword evidence="5" id="KW-0694">RNA-binding</keyword>
<keyword evidence="8 11" id="KW-0687">Ribonucleoprotein</keyword>
<name>C5M0P7_PERM5</name>
<dbReference type="SMART" id="SM00651">
    <property type="entry name" value="Sm"/>
    <property type="match status" value="1"/>
</dbReference>
<proteinExistence type="inferred from homology"/>
<comment type="similarity">
    <text evidence="2">Belongs to the snRNP Sm proteins family.</text>
</comment>
<evidence type="ECO:0000256" key="8">
    <source>
        <dbReference type="ARBA" id="ARBA00023274"/>
    </source>
</evidence>
<dbReference type="AlphaFoldDB" id="C5M0P7"/>
<evidence type="ECO:0000256" key="6">
    <source>
        <dbReference type="ARBA" id="ARBA00023187"/>
    </source>
</evidence>
<dbReference type="EMBL" id="GG687161">
    <property type="protein sequence ID" value="EEQ97405.1"/>
    <property type="molecule type" value="Genomic_DNA"/>
</dbReference>
<keyword evidence="7" id="KW-0539">Nucleus</keyword>
<dbReference type="InterPro" id="IPR047575">
    <property type="entry name" value="Sm"/>
</dbReference>
<keyword evidence="3" id="KW-0507">mRNA processing</keyword>
<dbReference type="GO" id="GO:0005681">
    <property type="term" value="C:spliceosomal complex"/>
    <property type="evidence" value="ECO:0007669"/>
    <property type="project" value="UniProtKB-KW"/>
</dbReference>
<evidence type="ECO:0000256" key="1">
    <source>
        <dbReference type="ARBA" id="ARBA00004123"/>
    </source>
</evidence>
<organism evidence="12">
    <name type="scientific">Perkinsus marinus (strain ATCC 50983 / TXsc)</name>
    <dbReference type="NCBI Taxonomy" id="423536"/>
    <lineage>
        <taxon>Eukaryota</taxon>
        <taxon>Sar</taxon>
        <taxon>Alveolata</taxon>
        <taxon>Perkinsozoa</taxon>
        <taxon>Perkinsea</taxon>
        <taxon>Perkinsida</taxon>
        <taxon>Perkinsidae</taxon>
        <taxon>Perkinsus</taxon>
    </lineage>
</organism>
<evidence type="ECO:0000256" key="5">
    <source>
        <dbReference type="ARBA" id="ARBA00022884"/>
    </source>
</evidence>
<gene>
    <name evidence="11" type="ORF">Pmar_PMAR029128</name>
</gene>
<evidence type="ECO:0000256" key="3">
    <source>
        <dbReference type="ARBA" id="ARBA00022664"/>
    </source>
</evidence>
<keyword evidence="12" id="KW-1185">Reference proteome</keyword>
<feature type="compositionally biased region" description="Acidic residues" evidence="9">
    <location>
        <begin position="190"/>
        <end position="200"/>
    </location>
</feature>
<evidence type="ECO:0000256" key="2">
    <source>
        <dbReference type="ARBA" id="ARBA00006850"/>
    </source>
</evidence>
<feature type="region of interest" description="Disordered" evidence="9">
    <location>
        <begin position="177"/>
        <end position="256"/>
    </location>
</feature>
<dbReference type="InterPro" id="IPR001163">
    <property type="entry name" value="Sm_dom_euk/arc"/>
</dbReference>
<protein>
    <submittedName>
        <fullName evidence="11">Small nuclear ribonucleoprotein Sm D1, putative</fullName>
    </submittedName>
</protein>
<evidence type="ECO:0000313" key="12">
    <source>
        <dbReference type="Proteomes" id="UP000007800"/>
    </source>
</evidence>
<dbReference type="Proteomes" id="UP000007800">
    <property type="component" value="Unassembled WGS sequence"/>
</dbReference>
<accession>C5M0P7</accession>
<dbReference type="InterPro" id="IPR034101">
    <property type="entry name" value="Lsm4"/>
</dbReference>
<evidence type="ECO:0000256" key="4">
    <source>
        <dbReference type="ARBA" id="ARBA00022728"/>
    </source>
</evidence>
<reference evidence="11 12" key="1">
    <citation type="submission" date="2008-07" db="EMBL/GenBank/DDBJ databases">
        <authorList>
            <person name="El-Sayed N."/>
            <person name="Caler E."/>
            <person name="Inman J."/>
            <person name="Amedeo P."/>
            <person name="Hass B."/>
            <person name="Wortman J."/>
        </authorList>
    </citation>
    <scope>NUCLEOTIDE SEQUENCE [LARGE SCALE GENOMIC DNA]</scope>
    <source>
        <strain evidence="12">ATCC 50983 / TXsc</strain>
    </source>
</reference>
<evidence type="ECO:0000256" key="9">
    <source>
        <dbReference type="SAM" id="MobiDB-lite"/>
    </source>
</evidence>
<feature type="region of interest" description="Disordered" evidence="9">
    <location>
        <begin position="289"/>
        <end position="349"/>
    </location>
</feature>
<evidence type="ECO:0000313" key="11">
    <source>
        <dbReference type="EMBL" id="EEQ97405.1"/>
    </source>
</evidence>
<feature type="region of interest" description="Disordered" evidence="9">
    <location>
        <begin position="133"/>
        <end position="162"/>
    </location>
</feature>
<evidence type="ECO:0000259" key="10">
    <source>
        <dbReference type="PROSITE" id="PS52002"/>
    </source>
</evidence>
<dbReference type="InParanoid" id="C5M0P7"/>
<dbReference type="PANTHER" id="PTHR23338">
    <property type="entry name" value="SMALL NUCLEAR RIBONUCLEOPROTEIN SM"/>
    <property type="match status" value="1"/>
</dbReference>
<evidence type="ECO:0000256" key="7">
    <source>
        <dbReference type="ARBA" id="ARBA00023242"/>
    </source>
</evidence>
<feature type="compositionally biased region" description="Basic and acidic residues" evidence="9">
    <location>
        <begin position="237"/>
        <end position="256"/>
    </location>
</feature>
<dbReference type="OrthoDB" id="747253at2759"/>
<dbReference type="GO" id="GO:0000398">
    <property type="term" value="P:mRNA splicing, via spliceosome"/>
    <property type="evidence" value="ECO:0007669"/>
    <property type="project" value="InterPro"/>
</dbReference>
<dbReference type="GO" id="GO:0000956">
    <property type="term" value="P:nuclear-transcribed mRNA catabolic process"/>
    <property type="evidence" value="ECO:0007669"/>
    <property type="project" value="InterPro"/>
</dbReference>
<dbReference type="Pfam" id="PF01423">
    <property type="entry name" value="LSM"/>
    <property type="match status" value="1"/>
</dbReference>